<dbReference type="Pfam" id="PF08241">
    <property type="entry name" value="Methyltransf_11"/>
    <property type="match status" value="1"/>
</dbReference>
<dbReference type="AlphaFoldDB" id="A0A6J6Z299"/>
<evidence type="ECO:0000313" key="6">
    <source>
        <dbReference type="EMBL" id="CAB4917277.1"/>
    </source>
</evidence>
<proteinExistence type="predicted"/>
<dbReference type="InterPro" id="IPR029063">
    <property type="entry name" value="SAM-dependent_MTases_sf"/>
</dbReference>
<dbReference type="EMBL" id="CAESGF010000003">
    <property type="protein sequence ID" value="CAB4362798.1"/>
    <property type="molecule type" value="Genomic_DNA"/>
</dbReference>
<feature type="domain" description="Methyltransferase type 11" evidence="1">
    <location>
        <begin position="30"/>
        <end position="122"/>
    </location>
</feature>
<dbReference type="EMBL" id="CAEZYF010000003">
    <property type="protein sequence ID" value="CAB4709643.1"/>
    <property type="molecule type" value="Genomic_DNA"/>
</dbReference>
<dbReference type="PANTHER" id="PTHR45036">
    <property type="entry name" value="METHYLTRANSFERASE LIKE 7B"/>
    <property type="match status" value="1"/>
</dbReference>
<protein>
    <submittedName>
        <fullName evidence="4">Unannotated protein</fullName>
    </submittedName>
</protein>
<dbReference type="EMBL" id="CAFBIY010000128">
    <property type="protein sequence ID" value="CAB4852413.1"/>
    <property type="molecule type" value="Genomic_DNA"/>
</dbReference>
<dbReference type="GO" id="GO:0008757">
    <property type="term" value="F:S-adenosylmethionine-dependent methyltransferase activity"/>
    <property type="evidence" value="ECO:0007669"/>
    <property type="project" value="InterPro"/>
</dbReference>
<evidence type="ECO:0000313" key="3">
    <source>
        <dbReference type="EMBL" id="CAB4709643.1"/>
    </source>
</evidence>
<evidence type="ECO:0000259" key="1">
    <source>
        <dbReference type="Pfam" id="PF08241"/>
    </source>
</evidence>
<dbReference type="EMBL" id="CAFBMT010000003">
    <property type="protein sequence ID" value="CAB4917277.1"/>
    <property type="molecule type" value="Genomic_DNA"/>
</dbReference>
<evidence type="ECO:0000313" key="4">
    <source>
        <dbReference type="EMBL" id="CAB4813278.1"/>
    </source>
</evidence>
<evidence type="ECO:0000313" key="7">
    <source>
        <dbReference type="EMBL" id="CAB4980700.1"/>
    </source>
</evidence>
<dbReference type="CDD" id="cd02440">
    <property type="entry name" value="AdoMet_MTases"/>
    <property type="match status" value="1"/>
</dbReference>
<dbReference type="SUPFAM" id="SSF53335">
    <property type="entry name" value="S-adenosyl-L-methionine-dependent methyltransferases"/>
    <property type="match status" value="1"/>
</dbReference>
<dbReference type="PANTHER" id="PTHR45036:SF1">
    <property type="entry name" value="METHYLTRANSFERASE LIKE 7A"/>
    <property type="match status" value="1"/>
</dbReference>
<evidence type="ECO:0000313" key="2">
    <source>
        <dbReference type="EMBL" id="CAB4362798.1"/>
    </source>
</evidence>
<dbReference type="InterPro" id="IPR052356">
    <property type="entry name" value="Thiol_S-MT"/>
</dbReference>
<gene>
    <name evidence="3" type="ORF">UFOPK2656_00582</name>
    <name evidence="4" type="ORF">UFOPK3099_00884</name>
    <name evidence="5" type="ORF">UFOPK3267_02066</name>
    <name evidence="6" type="ORF">UFOPK3651_00620</name>
    <name evidence="7" type="ORF">UFOPK3931_00786</name>
    <name evidence="2" type="ORF">UFOPK4189_00580</name>
</gene>
<organism evidence="4">
    <name type="scientific">freshwater metagenome</name>
    <dbReference type="NCBI Taxonomy" id="449393"/>
    <lineage>
        <taxon>unclassified sequences</taxon>
        <taxon>metagenomes</taxon>
        <taxon>ecological metagenomes</taxon>
    </lineage>
</organism>
<sequence length="193" mass="20790">MNISYGANVADDAELRLCGDLVGKRVIELGVSSPPNSIAMALMGAKAIALDPDPRAIAGLRASAERAEVKVECHQGELADLGFATSASVDLVVASHSLNAADDLPRLLRQVHRVLKPGASFVVATTHPVAVMFAQERTAHHVYAHGVHSFGELYMAFERSNFHLDMVNELPDHRVREPLCPSVLVVRARKQGV</sequence>
<dbReference type="InterPro" id="IPR013216">
    <property type="entry name" value="Methyltransf_11"/>
</dbReference>
<evidence type="ECO:0000313" key="5">
    <source>
        <dbReference type="EMBL" id="CAB4852413.1"/>
    </source>
</evidence>
<reference evidence="4" key="1">
    <citation type="submission" date="2020-05" db="EMBL/GenBank/DDBJ databases">
        <authorList>
            <person name="Chiriac C."/>
            <person name="Salcher M."/>
            <person name="Ghai R."/>
            <person name="Kavagutti S V."/>
        </authorList>
    </citation>
    <scope>NUCLEOTIDE SEQUENCE</scope>
</reference>
<dbReference type="Gene3D" id="3.40.50.150">
    <property type="entry name" value="Vaccinia Virus protein VP39"/>
    <property type="match status" value="1"/>
</dbReference>
<dbReference type="EMBL" id="CAFBOL010000013">
    <property type="protein sequence ID" value="CAB4980700.1"/>
    <property type="molecule type" value="Genomic_DNA"/>
</dbReference>
<dbReference type="EMBL" id="CAFAAV010000052">
    <property type="protein sequence ID" value="CAB4813278.1"/>
    <property type="molecule type" value="Genomic_DNA"/>
</dbReference>
<name>A0A6J6Z299_9ZZZZ</name>
<accession>A0A6J6Z299</accession>